<dbReference type="EMBL" id="QUQO01000001">
    <property type="protein sequence ID" value="RFB05155.1"/>
    <property type="molecule type" value="Genomic_DNA"/>
</dbReference>
<dbReference type="RefSeq" id="WP_116391786.1">
    <property type="nucleotide sequence ID" value="NZ_CAXQPM010000023.1"/>
</dbReference>
<reference evidence="2 3" key="1">
    <citation type="submission" date="2018-08" db="EMBL/GenBank/DDBJ databases">
        <title>Parvularcula sp. SM1705, isolated from surface water of the South Sea China.</title>
        <authorList>
            <person name="Sun L."/>
        </authorList>
    </citation>
    <scope>NUCLEOTIDE SEQUENCE [LARGE SCALE GENOMIC DNA]</scope>
    <source>
        <strain evidence="2 3">SM1705</strain>
    </source>
</reference>
<evidence type="ECO:0000256" key="1">
    <source>
        <dbReference type="SAM" id="Phobius"/>
    </source>
</evidence>
<dbReference type="InterPro" id="IPR036259">
    <property type="entry name" value="MFS_trans_sf"/>
</dbReference>
<keyword evidence="1" id="KW-1133">Transmembrane helix</keyword>
<comment type="caution">
    <text evidence="2">The sequence shown here is derived from an EMBL/GenBank/DDBJ whole genome shotgun (WGS) entry which is preliminary data.</text>
</comment>
<dbReference type="SUPFAM" id="SSF103473">
    <property type="entry name" value="MFS general substrate transporter"/>
    <property type="match status" value="1"/>
</dbReference>
<feature type="transmembrane region" description="Helical" evidence="1">
    <location>
        <begin position="44"/>
        <end position="63"/>
    </location>
</feature>
<protein>
    <submittedName>
        <fullName evidence="2">Uncharacterized protein</fullName>
    </submittedName>
</protein>
<name>A0A371RI88_9PROT</name>
<keyword evidence="1" id="KW-0472">Membrane</keyword>
<accession>A0A371RI88</accession>
<gene>
    <name evidence="2" type="ORF">DX908_07745</name>
</gene>
<keyword evidence="1" id="KW-0812">Transmembrane</keyword>
<evidence type="ECO:0000313" key="2">
    <source>
        <dbReference type="EMBL" id="RFB05155.1"/>
    </source>
</evidence>
<dbReference type="AlphaFoldDB" id="A0A371RI88"/>
<organism evidence="2 3">
    <name type="scientific">Parvularcula marina</name>
    <dbReference type="NCBI Taxonomy" id="2292771"/>
    <lineage>
        <taxon>Bacteria</taxon>
        <taxon>Pseudomonadati</taxon>
        <taxon>Pseudomonadota</taxon>
        <taxon>Alphaproteobacteria</taxon>
        <taxon>Parvularculales</taxon>
        <taxon>Parvularculaceae</taxon>
        <taxon>Parvularcula</taxon>
    </lineage>
</organism>
<keyword evidence="3" id="KW-1185">Reference proteome</keyword>
<dbReference type="InParanoid" id="A0A371RI88"/>
<proteinExistence type="predicted"/>
<sequence>MDKAKLRLFAGIAGALFGFCGLVALAVAGSIALAAAIGLGPAVAVLAGAFLLLAIMCFSFFLLPTKSIEEEIHQAEELGSAALADLPFDTLKQFIKKHPLSATAIALTVGYSLIKNPQGLAKQAQRAMIHFM</sequence>
<evidence type="ECO:0000313" key="3">
    <source>
        <dbReference type="Proteomes" id="UP000264589"/>
    </source>
</evidence>
<dbReference type="Proteomes" id="UP000264589">
    <property type="component" value="Unassembled WGS sequence"/>
</dbReference>